<gene>
    <name evidence="2" type="primary">BQ5605_C001g00763</name>
    <name evidence="2" type="ORF">BQ5605_C001G00763</name>
</gene>
<proteinExistence type="predicted"/>
<sequence length="101" mass="10934">MHNGCQSKAFDCNTPRRSAHRSDNDKITGPKYVGLTLDTLQTKNAQARAPPPSKAQAHGPYIDPVADVKTDADAQASAWLWEQVALPHLSLSLSLSLALAW</sequence>
<accession>A0A2X0M4A9</accession>
<name>A0A2X0M4A9_9BASI</name>
<evidence type="ECO:0000256" key="1">
    <source>
        <dbReference type="SAM" id="MobiDB-lite"/>
    </source>
</evidence>
<dbReference type="Proteomes" id="UP000249464">
    <property type="component" value="Unassembled WGS sequence"/>
</dbReference>
<evidence type="ECO:0000313" key="3">
    <source>
        <dbReference type="Proteomes" id="UP000249464"/>
    </source>
</evidence>
<dbReference type="EMBL" id="FQNC01000043">
    <property type="protein sequence ID" value="SGY49285.1"/>
    <property type="molecule type" value="Genomic_DNA"/>
</dbReference>
<protein>
    <submittedName>
        <fullName evidence="2">BQ5605_C001g00763 protein</fullName>
    </submittedName>
</protein>
<reference evidence="2 3" key="1">
    <citation type="submission" date="2016-11" db="EMBL/GenBank/DDBJ databases">
        <authorList>
            <person name="Jaros S."/>
            <person name="Januszkiewicz K."/>
            <person name="Wedrychowicz H."/>
        </authorList>
    </citation>
    <scope>NUCLEOTIDE SEQUENCE [LARGE SCALE GENOMIC DNA]</scope>
</reference>
<evidence type="ECO:0000313" key="2">
    <source>
        <dbReference type="EMBL" id="SGY49285.1"/>
    </source>
</evidence>
<feature type="region of interest" description="Disordered" evidence="1">
    <location>
        <begin position="1"/>
        <end position="29"/>
    </location>
</feature>
<dbReference type="AlphaFoldDB" id="A0A2X0M4A9"/>
<organism evidence="2 3">
    <name type="scientific">Microbotryum silenes-dioicae</name>
    <dbReference type="NCBI Taxonomy" id="796604"/>
    <lineage>
        <taxon>Eukaryota</taxon>
        <taxon>Fungi</taxon>
        <taxon>Dikarya</taxon>
        <taxon>Basidiomycota</taxon>
        <taxon>Pucciniomycotina</taxon>
        <taxon>Microbotryomycetes</taxon>
        <taxon>Microbotryales</taxon>
        <taxon>Microbotryaceae</taxon>
        <taxon>Microbotryum</taxon>
    </lineage>
</organism>
<keyword evidence="3" id="KW-1185">Reference proteome</keyword>